<evidence type="ECO:0000313" key="1">
    <source>
        <dbReference type="EMBL" id="KAK2172944.1"/>
    </source>
</evidence>
<proteinExistence type="predicted"/>
<keyword evidence="2" id="KW-1185">Reference proteome</keyword>
<evidence type="ECO:0000313" key="2">
    <source>
        <dbReference type="Proteomes" id="UP001209878"/>
    </source>
</evidence>
<dbReference type="EMBL" id="JAODUO010000917">
    <property type="protein sequence ID" value="KAK2172944.1"/>
    <property type="molecule type" value="Genomic_DNA"/>
</dbReference>
<dbReference type="InterPro" id="IPR035914">
    <property type="entry name" value="Sperma_CUB_dom_sf"/>
</dbReference>
<dbReference type="SUPFAM" id="SSF49854">
    <property type="entry name" value="Spermadhesin, CUB domain"/>
    <property type="match status" value="1"/>
</dbReference>
<accession>A0AAD9NMU9</accession>
<gene>
    <name evidence="1" type="ORF">NP493_919g02002</name>
</gene>
<name>A0AAD9NMU9_RIDPI</name>
<protein>
    <recommendedName>
        <fullName evidence="3">CUB domain-containing protein</fullName>
    </recommendedName>
</protein>
<sequence>MCMFVDSAPKTDDENTESRDVIPASRFMAQRFVGVGVPGCGNEQAVLNGPSGWVRFNEAPFETHMTCGWNIRVSENKQVRLHFVRSMLGADDYIEMTTSR</sequence>
<dbReference type="Proteomes" id="UP001209878">
    <property type="component" value="Unassembled WGS sequence"/>
</dbReference>
<organism evidence="1 2">
    <name type="scientific">Ridgeia piscesae</name>
    <name type="common">Tubeworm</name>
    <dbReference type="NCBI Taxonomy" id="27915"/>
    <lineage>
        <taxon>Eukaryota</taxon>
        <taxon>Metazoa</taxon>
        <taxon>Spiralia</taxon>
        <taxon>Lophotrochozoa</taxon>
        <taxon>Annelida</taxon>
        <taxon>Polychaeta</taxon>
        <taxon>Sedentaria</taxon>
        <taxon>Canalipalpata</taxon>
        <taxon>Sabellida</taxon>
        <taxon>Siboglinidae</taxon>
        <taxon>Ridgeia</taxon>
    </lineage>
</organism>
<dbReference type="AlphaFoldDB" id="A0AAD9NMU9"/>
<reference evidence="1" key="1">
    <citation type="journal article" date="2023" name="Mol. Biol. Evol.">
        <title>Third-Generation Sequencing Reveals the Adaptive Role of the Epigenome in Three Deep-Sea Polychaetes.</title>
        <authorList>
            <person name="Perez M."/>
            <person name="Aroh O."/>
            <person name="Sun Y."/>
            <person name="Lan Y."/>
            <person name="Juniper S.K."/>
            <person name="Young C.R."/>
            <person name="Angers B."/>
            <person name="Qian P.Y."/>
        </authorList>
    </citation>
    <scope>NUCLEOTIDE SEQUENCE</scope>
    <source>
        <strain evidence="1">R07B-5</strain>
    </source>
</reference>
<evidence type="ECO:0008006" key="3">
    <source>
        <dbReference type="Google" id="ProtNLM"/>
    </source>
</evidence>
<comment type="caution">
    <text evidence="1">The sequence shown here is derived from an EMBL/GenBank/DDBJ whole genome shotgun (WGS) entry which is preliminary data.</text>
</comment>